<dbReference type="Proteomes" id="UP000789405">
    <property type="component" value="Unassembled WGS sequence"/>
</dbReference>
<protein>
    <submittedName>
        <fullName evidence="1">23453_t:CDS:1</fullName>
    </submittedName>
</protein>
<proteinExistence type="predicted"/>
<organism evidence="1 2">
    <name type="scientific">Dentiscutata erythropus</name>
    <dbReference type="NCBI Taxonomy" id="1348616"/>
    <lineage>
        <taxon>Eukaryota</taxon>
        <taxon>Fungi</taxon>
        <taxon>Fungi incertae sedis</taxon>
        <taxon>Mucoromycota</taxon>
        <taxon>Glomeromycotina</taxon>
        <taxon>Glomeromycetes</taxon>
        <taxon>Diversisporales</taxon>
        <taxon>Gigasporaceae</taxon>
        <taxon>Dentiscutata</taxon>
    </lineage>
</organism>
<accession>A0A9N9JIR0</accession>
<reference evidence="1" key="1">
    <citation type="submission" date="2021-06" db="EMBL/GenBank/DDBJ databases">
        <authorList>
            <person name="Kallberg Y."/>
            <person name="Tangrot J."/>
            <person name="Rosling A."/>
        </authorList>
    </citation>
    <scope>NUCLEOTIDE SEQUENCE</scope>
    <source>
        <strain evidence="1">MA453B</strain>
    </source>
</reference>
<comment type="caution">
    <text evidence="1">The sequence shown here is derived from an EMBL/GenBank/DDBJ whole genome shotgun (WGS) entry which is preliminary data.</text>
</comment>
<dbReference type="AlphaFoldDB" id="A0A9N9JIR0"/>
<evidence type="ECO:0000313" key="1">
    <source>
        <dbReference type="EMBL" id="CAG8781273.1"/>
    </source>
</evidence>
<gene>
    <name evidence="1" type="ORF">DERYTH_LOCUS19676</name>
</gene>
<name>A0A9N9JIR0_9GLOM</name>
<feature type="non-terminal residue" evidence="1">
    <location>
        <position position="1"/>
    </location>
</feature>
<sequence length="52" mass="5953">VSMDEVMKIDAMMMNLLELLAKDKHDIEDINNINEKKIGNLLVLNEEIIQGI</sequence>
<keyword evidence="2" id="KW-1185">Reference proteome</keyword>
<dbReference type="EMBL" id="CAJVPY010021939">
    <property type="protein sequence ID" value="CAG8781273.1"/>
    <property type="molecule type" value="Genomic_DNA"/>
</dbReference>
<evidence type="ECO:0000313" key="2">
    <source>
        <dbReference type="Proteomes" id="UP000789405"/>
    </source>
</evidence>